<feature type="region of interest" description="Disordered" evidence="1">
    <location>
        <begin position="1"/>
        <end position="21"/>
    </location>
</feature>
<evidence type="ECO:0000313" key="3">
    <source>
        <dbReference type="Proteomes" id="UP001163798"/>
    </source>
</evidence>
<dbReference type="EMBL" id="MU793851">
    <property type="protein sequence ID" value="KAJ3780216.1"/>
    <property type="molecule type" value="Genomic_DNA"/>
</dbReference>
<feature type="region of interest" description="Disordered" evidence="1">
    <location>
        <begin position="181"/>
        <end position="204"/>
    </location>
</feature>
<accession>A0AA38KMY8</accession>
<keyword evidence="3" id="KW-1185">Reference proteome</keyword>
<gene>
    <name evidence="2" type="ORF">GGU10DRAFT_381007</name>
</gene>
<organism evidence="2 3">
    <name type="scientific">Lentinula aff. detonsa</name>
    <dbReference type="NCBI Taxonomy" id="2804958"/>
    <lineage>
        <taxon>Eukaryota</taxon>
        <taxon>Fungi</taxon>
        <taxon>Dikarya</taxon>
        <taxon>Basidiomycota</taxon>
        <taxon>Agaricomycotina</taxon>
        <taxon>Agaricomycetes</taxon>
        <taxon>Agaricomycetidae</taxon>
        <taxon>Agaricales</taxon>
        <taxon>Marasmiineae</taxon>
        <taxon>Omphalotaceae</taxon>
        <taxon>Lentinula</taxon>
    </lineage>
</organism>
<name>A0AA38KMY8_9AGAR</name>
<comment type="caution">
    <text evidence="2">The sequence shown here is derived from an EMBL/GenBank/DDBJ whole genome shotgun (WGS) entry which is preliminary data.</text>
</comment>
<dbReference type="Proteomes" id="UP001163798">
    <property type="component" value="Unassembled WGS sequence"/>
</dbReference>
<proteinExistence type="predicted"/>
<sequence length="204" mass="23064">MEYKVTLQEHQARNPSLRPTSPNTVFAATSVNFGPRTETHPHCDAGNLAHGWCAIIALGDYNPNEGGHLLLWDLGLIIRFPPGSTILFPSALITHSNVPIQPYETRYSIVQYSGGGLLHWRNNRWCSDKTLLENSTAAQWKMQEDNNKRRWSVSLQKFTWWSDLVSGDWKGKVQTAAGLDELSELSNDKSNDEIDLPPKKHTRK</sequence>
<reference evidence="2" key="1">
    <citation type="submission" date="2022-08" db="EMBL/GenBank/DDBJ databases">
        <authorList>
            <consortium name="DOE Joint Genome Institute"/>
            <person name="Min B."/>
            <person name="Riley R."/>
            <person name="Sierra-Patev S."/>
            <person name="Naranjo-Ortiz M."/>
            <person name="Looney B."/>
            <person name="Konkel Z."/>
            <person name="Slot J.C."/>
            <person name="Sakamoto Y."/>
            <person name="Steenwyk J.L."/>
            <person name="Rokas A."/>
            <person name="Carro J."/>
            <person name="Camarero S."/>
            <person name="Ferreira P."/>
            <person name="Molpeceres G."/>
            <person name="Ruiz-Duenas F.J."/>
            <person name="Serrano A."/>
            <person name="Henrissat B."/>
            <person name="Drula E."/>
            <person name="Hughes K.W."/>
            <person name="Mata J.L."/>
            <person name="Ishikawa N.K."/>
            <person name="Vargas-Isla R."/>
            <person name="Ushijima S."/>
            <person name="Smith C.A."/>
            <person name="Ahrendt S."/>
            <person name="Andreopoulos W."/>
            <person name="He G."/>
            <person name="Labutti K."/>
            <person name="Lipzen A."/>
            <person name="Ng V."/>
            <person name="Sandor L."/>
            <person name="Barry K."/>
            <person name="Martinez A.T."/>
            <person name="Xiao Y."/>
            <person name="Gibbons J.G."/>
            <person name="Terashima K."/>
            <person name="Hibbett D.S."/>
            <person name="Grigoriev I.V."/>
        </authorList>
    </citation>
    <scope>NUCLEOTIDE SEQUENCE</scope>
    <source>
        <strain evidence="2">TFB10291</strain>
    </source>
</reference>
<evidence type="ECO:0000256" key="1">
    <source>
        <dbReference type="SAM" id="MobiDB-lite"/>
    </source>
</evidence>
<evidence type="ECO:0000313" key="2">
    <source>
        <dbReference type="EMBL" id="KAJ3780216.1"/>
    </source>
</evidence>
<feature type="compositionally biased region" description="Basic and acidic residues" evidence="1">
    <location>
        <begin position="186"/>
        <end position="198"/>
    </location>
</feature>
<dbReference type="AlphaFoldDB" id="A0AA38KMY8"/>
<dbReference type="Gene3D" id="3.60.130.30">
    <property type="match status" value="1"/>
</dbReference>
<protein>
    <submittedName>
        <fullName evidence="2">Uncharacterized protein</fullName>
    </submittedName>
</protein>